<gene>
    <name evidence="2" type="ORF">scyTo_0012577</name>
</gene>
<dbReference type="Proteomes" id="UP000288216">
    <property type="component" value="Unassembled WGS sequence"/>
</dbReference>
<organism evidence="2 3">
    <name type="scientific">Scyliorhinus torazame</name>
    <name type="common">Cloudy catshark</name>
    <name type="synonym">Catulus torazame</name>
    <dbReference type="NCBI Taxonomy" id="75743"/>
    <lineage>
        <taxon>Eukaryota</taxon>
        <taxon>Metazoa</taxon>
        <taxon>Chordata</taxon>
        <taxon>Craniata</taxon>
        <taxon>Vertebrata</taxon>
        <taxon>Chondrichthyes</taxon>
        <taxon>Elasmobranchii</taxon>
        <taxon>Galeomorphii</taxon>
        <taxon>Galeoidea</taxon>
        <taxon>Carcharhiniformes</taxon>
        <taxon>Scyliorhinidae</taxon>
        <taxon>Scyliorhinus</taxon>
    </lineage>
</organism>
<feature type="region of interest" description="Disordered" evidence="1">
    <location>
        <begin position="1"/>
        <end position="34"/>
    </location>
</feature>
<evidence type="ECO:0000313" key="3">
    <source>
        <dbReference type="Proteomes" id="UP000288216"/>
    </source>
</evidence>
<dbReference type="AlphaFoldDB" id="A0A401PAW2"/>
<accession>A0A401PAW2</accession>
<keyword evidence="3" id="KW-1185">Reference proteome</keyword>
<protein>
    <submittedName>
        <fullName evidence="2">Uncharacterized protein</fullName>
    </submittedName>
</protein>
<dbReference type="EMBL" id="BFAA01006106">
    <property type="protein sequence ID" value="GCB70255.1"/>
    <property type="molecule type" value="Genomic_DNA"/>
</dbReference>
<name>A0A401PAW2_SCYTO</name>
<sequence length="34" mass="3821">TQQSTNAESRIDPPEAKTPLRQATPSFQSPFYIN</sequence>
<feature type="compositionally biased region" description="Polar residues" evidence="1">
    <location>
        <begin position="21"/>
        <end position="34"/>
    </location>
</feature>
<reference evidence="2 3" key="1">
    <citation type="journal article" date="2018" name="Nat. Ecol. Evol.">
        <title>Shark genomes provide insights into elasmobranch evolution and the origin of vertebrates.</title>
        <authorList>
            <person name="Hara Y"/>
            <person name="Yamaguchi K"/>
            <person name="Onimaru K"/>
            <person name="Kadota M"/>
            <person name="Koyanagi M"/>
            <person name="Keeley SD"/>
            <person name="Tatsumi K"/>
            <person name="Tanaka K"/>
            <person name="Motone F"/>
            <person name="Kageyama Y"/>
            <person name="Nozu R"/>
            <person name="Adachi N"/>
            <person name="Nishimura O"/>
            <person name="Nakagawa R"/>
            <person name="Tanegashima C"/>
            <person name="Kiyatake I"/>
            <person name="Matsumoto R"/>
            <person name="Murakumo K"/>
            <person name="Nishida K"/>
            <person name="Terakita A"/>
            <person name="Kuratani S"/>
            <person name="Sato K"/>
            <person name="Hyodo S Kuraku.S."/>
        </authorList>
    </citation>
    <scope>NUCLEOTIDE SEQUENCE [LARGE SCALE GENOMIC DNA]</scope>
</reference>
<proteinExistence type="predicted"/>
<feature type="non-terminal residue" evidence="2">
    <location>
        <position position="1"/>
    </location>
</feature>
<comment type="caution">
    <text evidence="2">The sequence shown here is derived from an EMBL/GenBank/DDBJ whole genome shotgun (WGS) entry which is preliminary data.</text>
</comment>
<evidence type="ECO:0000313" key="2">
    <source>
        <dbReference type="EMBL" id="GCB70255.1"/>
    </source>
</evidence>
<evidence type="ECO:0000256" key="1">
    <source>
        <dbReference type="SAM" id="MobiDB-lite"/>
    </source>
</evidence>